<dbReference type="EMBL" id="KV449803">
    <property type="protein sequence ID" value="OAX30891.1"/>
    <property type="molecule type" value="Genomic_DNA"/>
</dbReference>
<reference evidence="1 2" key="1">
    <citation type="submission" date="2016-06" db="EMBL/GenBank/DDBJ databases">
        <title>Comparative genomics of the ectomycorrhizal sister species Rhizopogon vinicolor and Rhizopogon vesiculosus (Basidiomycota: Boletales) reveals a divergence of the mating type B locus.</title>
        <authorList>
            <consortium name="DOE Joint Genome Institute"/>
            <person name="Mujic A.B."/>
            <person name="Kuo A."/>
            <person name="Tritt A."/>
            <person name="Lipzen A."/>
            <person name="Chen C."/>
            <person name="Johnson J."/>
            <person name="Sharma A."/>
            <person name="Barry K."/>
            <person name="Grigoriev I.V."/>
            <person name="Spatafora J.W."/>
        </authorList>
    </citation>
    <scope>NUCLEOTIDE SEQUENCE [LARGE SCALE GENOMIC DNA]</scope>
    <source>
        <strain evidence="1 2">AM-OR11-026</strain>
    </source>
</reference>
<keyword evidence="2" id="KW-1185">Reference proteome</keyword>
<feature type="non-terminal residue" evidence="1">
    <location>
        <position position="195"/>
    </location>
</feature>
<protein>
    <submittedName>
        <fullName evidence="1">Uncharacterized protein</fullName>
    </submittedName>
</protein>
<dbReference type="AlphaFoldDB" id="A0A1B7ME66"/>
<proteinExistence type="predicted"/>
<evidence type="ECO:0000313" key="2">
    <source>
        <dbReference type="Proteomes" id="UP000092154"/>
    </source>
</evidence>
<organism evidence="1 2">
    <name type="scientific">Rhizopogon vinicolor AM-OR11-026</name>
    <dbReference type="NCBI Taxonomy" id="1314800"/>
    <lineage>
        <taxon>Eukaryota</taxon>
        <taxon>Fungi</taxon>
        <taxon>Dikarya</taxon>
        <taxon>Basidiomycota</taxon>
        <taxon>Agaricomycotina</taxon>
        <taxon>Agaricomycetes</taxon>
        <taxon>Agaricomycetidae</taxon>
        <taxon>Boletales</taxon>
        <taxon>Suillineae</taxon>
        <taxon>Rhizopogonaceae</taxon>
        <taxon>Rhizopogon</taxon>
    </lineage>
</organism>
<evidence type="ECO:0000313" key="1">
    <source>
        <dbReference type="EMBL" id="OAX30891.1"/>
    </source>
</evidence>
<dbReference type="Proteomes" id="UP000092154">
    <property type="component" value="Unassembled WGS sequence"/>
</dbReference>
<accession>A0A1B7ME66</accession>
<name>A0A1B7ME66_9AGAM</name>
<gene>
    <name evidence="1" type="ORF">K503DRAFT_870843</name>
</gene>
<dbReference type="OrthoDB" id="2682201at2759"/>
<dbReference type="InParanoid" id="A0A1B7ME66"/>
<sequence>MDMQRPSFGDGLCCTLALLFYYGRICPGFSASIHPGPRPIRRSDHWIVHHQNATWSGLYHAVPRLKSYHTLWRIRDNGRLYSSDLIFRVHPALSPLINQYHAYLHQGCIVTLMEVKKNKDVLHMILSRASMSDMIFMTSGGLTSFFPDLTVRGLTVLTHVGGLVHVNAGEKLGSVIRGSSSQFIIENDTSFLVGP</sequence>